<name>A0A2S8A4I7_9FLAO</name>
<evidence type="ECO:0000313" key="1">
    <source>
        <dbReference type="EMBL" id="PQL89471.1"/>
    </source>
</evidence>
<proteinExistence type="predicted"/>
<dbReference type="AlphaFoldDB" id="A0A2S8A4I7"/>
<dbReference type="Gene3D" id="3.80.10.10">
    <property type="entry name" value="Ribonuclease Inhibitor"/>
    <property type="match status" value="1"/>
</dbReference>
<dbReference type="InterPro" id="IPR032675">
    <property type="entry name" value="LRR_dom_sf"/>
</dbReference>
<evidence type="ECO:0008006" key="3">
    <source>
        <dbReference type="Google" id="ProtNLM"/>
    </source>
</evidence>
<keyword evidence="2" id="KW-1185">Reference proteome</keyword>
<organism evidence="1 2">
    <name type="scientific">Apibacter adventoris</name>
    <dbReference type="NCBI Taxonomy" id="1679466"/>
    <lineage>
        <taxon>Bacteria</taxon>
        <taxon>Pseudomonadati</taxon>
        <taxon>Bacteroidota</taxon>
        <taxon>Flavobacteriia</taxon>
        <taxon>Flavobacteriales</taxon>
        <taxon>Weeksellaceae</taxon>
        <taxon>Apibacter</taxon>
    </lineage>
</organism>
<dbReference type="EMBL" id="PSZM01000047">
    <property type="protein sequence ID" value="PQL89471.1"/>
    <property type="molecule type" value="Genomic_DNA"/>
</dbReference>
<reference evidence="1 2" key="1">
    <citation type="submission" date="2018-02" db="EMBL/GenBank/DDBJ databases">
        <title>Genome sequences of Apibacter spp., gut symbionts of Asian honey bees.</title>
        <authorList>
            <person name="Kwong W.K."/>
            <person name="Steele M.I."/>
            <person name="Moran N.A."/>
        </authorList>
    </citation>
    <scope>NUCLEOTIDE SEQUENCE [LARGE SCALE GENOMIC DNA]</scope>
    <source>
        <strain evidence="2">wkB301</strain>
    </source>
</reference>
<protein>
    <recommendedName>
        <fullName evidence="3">Leucine-rich repeat domain-containing protein</fullName>
    </recommendedName>
</protein>
<gene>
    <name evidence="1" type="ORF">C4S77_12580</name>
</gene>
<dbReference type="SUPFAM" id="SSF52058">
    <property type="entry name" value="L domain-like"/>
    <property type="match status" value="1"/>
</dbReference>
<accession>A0A2S8A4I7</accession>
<evidence type="ECO:0000313" key="2">
    <source>
        <dbReference type="Proteomes" id="UP000238042"/>
    </source>
</evidence>
<comment type="caution">
    <text evidence="1">The sequence shown here is derived from an EMBL/GenBank/DDBJ whole genome shotgun (WGS) entry which is preliminary data.</text>
</comment>
<sequence length="272" mass="31898">MVIKKDKKQMNKYHVALANDKKNNLFFLLIDLKEKIDNRIELYKSDLPLVDRTVEYIDLGEYKDNLDLLELVDKYKVNEIIIKNFINVGYELLNKISNTSITSLSILSSTIKVDIPKFPNIESLLLGDKVKMNLDYSRFPKLKYLSLLSYKSFKGKIENKTDSLEELIVWYYNPKNKLLEDLLSENIKLKRLELNLTNIESLEGLKQLEDLEELNIAYGRNLTNIDSLLLISKFRKVIFENCKKITGLEKFEEDKRYAVRKVGKDFIEITKL</sequence>
<dbReference type="Proteomes" id="UP000238042">
    <property type="component" value="Unassembled WGS sequence"/>
</dbReference>